<dbReference type="InterPro" id="IPR051418">
    <property type="entry name" value="Spondin/Thrombospondin_T1"/>
</dbReference>
<dbReference type="Pfam" id="PF06468">
    <property type="entry name" value="Spond_N"/>
    <property type="match status" value="1"/>
</dbReference>
<feature type="region of interest" description="Disordered" evidence="8">
    <location>
        <begin position="419"/>
        <end position="465"/>
    </location>
</feature>
<dbReference type="GO" id="GO:0031012">
    <property type="term" value="C:extracellular matrix"/>
    <property type="evidence" value="ECO:0007669"/>
    <property type="project" value="TreeGrafter"/>
</dbReference>
<dbReference type="Gene3D" id="2.20.100.10">
    <property type="entry name" value="Thrombospondin type-1 (TSP1) repeat"/>
    <property type="match status" value="1"/>
</dbReference>
<dbReference type="InterPro" id="IPR038678">
    <property type="entry name" value="Spondin_N_sf"/>
</dbReference>
<protein>
    <recommendedName>
        <fullName evidence="2">Spondin-1</fullName>
    </recommendedName>
    <alternativeName>
        <fullName evidence="7">F-spondin</fullName>
    </alternativeName>
</protein>
<dbReference type="PROSITE" id="PS51020">
    <property type="entry name" value="SPONDIN"/>
    <property type="match status" value="1"/>
</dbReference>
<evidence type="ECO:0000256" key="3">
    <source>
        <dbReference type="ARBA" id="ARBA00022530"/>
    </source>
</evidence>
<dbReference type="Gene3D" id="2.60.40.2130">
    <property type="entry name" value="F-spondin domain"/>
    <property type="match status" value="1"/>
</dbReference>
<dbReference type="PROSITE" id="PS50092">
    <property type="entry name" value="TSP1"/>
    <property type="match status" value="1"/>
</dbReference>
<evidence type="ECO:0000256" key="8">
    <source>
        <dbReference type="SAM" id="MobiDB-lite"/>
    </source>
</evidence>
<proteinExistence type="predicted"/>
<evidence type="ECO:0000256" key="6">
    <source>
        <dbReference type="ARBA" id="ARBA00023157"/>
    </source>
</evidence>
<keyword evidence="4" id="KW-0677">Repeat</keyword>
<evidence type="ECO:0000259" key="10">
    <source>
        <dbReference type="PROSITE" id="PS51019"/>
    </source>
</evidence>
<feature type="compositionally biased region" description="Acidic residues" evidence="8">
    <location>
        <begin position="443"/>
        <end position="460"/>
    </location>
</feature>
<keyword evidence="6" id="KW-1015">Disulfide bond</keyword>
<dbReference type="AlphaFoldDB" id="A0A1E1WKL8"/>
<feature type="domain" description="Spondin" evidence="11">
    <location>
        <begin position="192"/>
        <end position="386"/>
    </location>
</feature>
<dbReference type="OrthoDB" id="347314at2759"/>
<dbReference type="Gene3D" id="2.60.40.4060">
    <property type="entry name" value="Reeler domain"/>
    <property type="match status" value="1"/>
</dbReference>
<organism evidence="12">
    <name type="scientific">Pectinophora gossypiella</name>
    <name type="common">Cotton pink bollworm</name>
    <name type="synonym">Depressaria gossypiella</name>
    <dbReference type="NCBI Taxonomy" id="13191"/>
    <lineage>
        <taxon>Eukaryota</taxon>
        <taxon>Metazoa</taxon>
        <taxon>Ecdysozoa</taxon>
        <taxon>Arthropoda</taxon>
        <taxon>Hexapoda</taxon>
        <taxon>Insecta</taxon>
        <taxon>Pterygota</taxon>
        <taxon>Neoptera</taxon>
        <taxon>Endopterygota</taxon>
        <taxon>Lepidoptera</taxon>
        <taxon>Glossata</taxon>
        <taxon>Ditrysia</taxon>
        <taxon>Gelechioidea</taxon>
        <taxon>Gelechiidae</taxon>
        <taxon>Apatetrinae</taxon>
        <taxon>Pectinophora</taxon>
    </lineage>
</organism>
<comment type="subcellular location">
    <subcellularLocation>
        <location evidence="1">Secreted</location>
        <location evidence="1">Extracellular space</location>
        <location evidence="1">Extracellular matrix</location>
    </subcellularLocation>
</comment>
<sequence length="535" mass="61023">DTKLLVAVLLISATAVYGQTGKCDQTPVEAKVLTPSDNENSPFTMNIKTKIETDNTNYGMFLPDQTYVLILETKDNTRPFREFMITVEDPEVDNDINFEHSKVDVGTLKTLDEDFKSRYSERCYSSVENKDNSDKRRIEMHWVSPKQSEDGQKIRFRAMVAENKEVWYTGDALTFTLEKNNAIPEGTPPAKPVEICKLCSEARYEVIFNGKWSRGTHNLHFPSKPDDIKYSHMIGASHDFTYTLWEQGVKASDGLRQLAEEANISKLERDVILNMSETGGTRTLIRGKMHQHPHMSEPSYALFRVDRIHHLFSIAVALKPSPDWFLGTSRFELCTEEGWLESHQLPMYPYDAGTRDGISYDSITTMTQPADNVERVAVGSFDKASPFYQMNLNDLKPFAILEVRRLDVYPLVGVDCEDNGEEPKRKRIKGSGRKYNRGKGTADEEEEEHEDVEEENDEPLLAESKTRDGCTGEWSRWSTCIADDRICGAGTQTRTRYIPIDTSDQPGYESEVLQVKSIENCQKDQQIQQCFVNCY</sequence>
<name>A0A1E1WKL8_PECGO</name>
<dbReference type="SUPFAM" id="SSF82895">
    <property type="entry name" value="TSP-1 type 1 repeat"/>
    <property type="match status" value="1"/>
</dbReference>
<keyword evidence="9" id="KW-0732">Signal</keyword>
<dbReference type="InterPro" id="IPR009465">
    <property type="entry name" value="Spondin_N"/>
</dbReference>
<evidence type="ECO:0000256" key="5">
    <source>
        <dbReference type="ARBA" id="ARBA00022889"/>
    </source>
</evidence>
<evidence type="ECO:0000256" key="7">
    <source>
        <dbReference type="ARBA" id="ARBA00030964"/>
    </source>
</evidence>
<dbReference type="InterPro" id="IPR042307">
    <property type="entry name" value="Reeler_sf"/>
</dbReference>
<accession>A0A1E1WKL8</accession>
<feature type="chain" id="PRO_5009115429" description="Spondin-1" evidence="9">
    <location>
        <begin position="19"/>
        <end position="535"/>
    </location>
</feature>
<keyword evidence="5" id="KW-0130">Cell adhesion</keyword>
<gene>
    <name evidence="12" type="ORF">g.3745</name>
</gene>
<evidence type="ECO:0000256" key="1">
    <source>
        <dbReference type="ARBA" id="ARBA00004498"/>
    </source>
</evidence>
<feature type="non-terminal residue" evidence="12">
    <location>
        <position position="1"/>
    </location>
</feature>
<evidence type="ECO:0000256" key="2">
    <source>
        <dbReference type="ARBA" id="ARBA00019594"/>
    </source>
</evidence>
<evidence type="ECO:0000256" key="9">
    <source>
        <dbReference type="SAM" id="SignalP"/>
    </source>
</evidence>
<evidence type="ECO:0000313" key="12">
    <source>
        <dbReference type="EMBL" id="JAT87542.1"/>
    </source>
</evidence>
<dbReference type="CDD" id="cd08544">
    <property type="entry name" value="Reeler"/>
    <property type="match status" value="1"/>
</dbReference>
<dbReference type="PANTHER" id="PTHR11311">
    <property type="entry name" value="SPONDIN"/>
    <property type="match status" value="1"/>
</dbReference>
<dbReference type="EMBL" id="GDQN01003512">
    <property type="protein sequence ID" value="JAT87542.1"/>
    <property type="molecule type" value="Transcribed_RNA"/>
</dbReference>
<feature type="domain" description="Reelin" evidence="10">
    <location>
        <begin position="8"/>
        <end position="190"/>
    </location>
</feature>
<feature type="compositionally biased region" description="Basic residues" evidence="8">
    <location>
        <begin position="425"/>
        <end position="437"/>
    </location>
</feature>
<dbReference type="InterPro" id="IPR002861">
    <property type="entry name" value="Reeler_dom"/>
</dbReference>
<dbReference type="PROSITE" id="PS51019">
    <property type="entry name" value="REELIN"/>
    <property type="match status" value="1"/>
</dbReference>
<evidence type="ECO:0000256" key="4">
    <source>
        <dbReference type="ARBA" id="ARBA00022737"/>
    </source>
</evidence>
<feature type="signal peptide" evidence="9">
    <location>
        <begin position="1"/>
        <end position="18"/>
    </location>
</feature>
<keyword evidence="3" id="KW-0964">Secreted</keyword>
<reference evidence="12" key="1">
    <citation type="submission" date="2015-09" db="EMBL/GenBank/DDBJ databases">
        <title>De novo assembly of Pectinophora gossypiella (Pink Bollworm) gut transcriptome.</title>
        <authorList>
            <person name="Tassone E.E."/>
        </authorList>
    </citation>
    <scope>NUCLEOTIDE SEQUENCE</scope>
</reference>
<dbReference type="PANTHER" id="PTHR11311:SF16">
    <property type="entry name" value="SPONDIN-1"/>
    <property type="match status" value="1"/>
</dbReference>
<dbReference type="Pfam" id="PF02014">
    <property type="entry name" value="Reeler"/>
    <property type="match status" value="1"/>
</dbReference>
<dbReference type="InterPro" id="IPR036383">
    <property type="entry name" value="TSP1_rpt_sf"/>
</dbReference>
<dbReference type="GO" id="GO:0007155">
    <property type="term" value="P:cell adhesion"/>
    <property type="evidence" value="ECO:0007669"/>
    <property type="project" value="UniProtKB-KW"/>
</dbReference>
<dbReference type="NCBIfam" id="NF038123">
    <property type="entry name" value="NF038123_dom"/>
    <property type="match status" value="1"/>
</dbReference>
<dbReference type="InterPro" id="IPR000884">
    <property type="entry name" value="TSP1_rpt"/>
</dbReference>
<keyword evidence="3" id="KW-0272">Extracellular matrix</keyword>
<evidence type="ECO:0000259" key="11">
    <source>
        <dbReference type="PROSITE" id="PS51020"/>
    </source>
</evidence>